<accession>A0A381WBJ5</accession>
<reference evidence="4" key="1">
    <citation type="submission" date="2018-05" db="EMBL/GenBank/DDBJ databases">
        <authorList>
            <person name="Lanie J.A."/>
            <person name="Ng W.-L."/>
            <person name="Kazmierczak K.M."/>
            <person name="Andrzejewski T.M."/>
            <person name="Davidsen T.M."/>
            <person name="Wayne K.J."/>
            <person name="Tettelin H."/>
            <person name="Glass J.I."/>
            <person name="Rusch D."/>
            <person name="Podicherti R."/>
            <person name="Tsui H.-C.T."/>
            <person name="Winkler M.E."/>
        </authorList>
    </citation>
    <scope>NUCLEOTIDE SEQUENCE</scope>
</reference>
<keyword evidence="3" id="KW-0472">Membrane</keyword>
<evidence type="ECO:0000313" key="4">
    <source>
        <dbReference type="EMBL" id="SVA49317.1"/>
    </source>
</evidence>
<gene>
    <name evidence="4" type="ORF">METZ01_LOCUS102171</name>
</gene>
<keyword evidence="3" id="KW-1133">Transmembrane helix</keyword>
<feature type="coiled-coil region" evidence="1">
    <location>
        <begin position="208"/>
        <end position="235"/>
    </location>
</feature>
<protein>
    <submittedName>
        <fullName evidence="4">Uncharacterized protein</fullName>
    </submittedName>
</protein>
<keyword evidence="1" id="KW-0175">Coiled coil</keyword>
<feature type="region of interest" description="Disordered" evidence="2">
    <location>
        <begin position="1"/>
        <end position="62"/>
    </location>
</feature>
<evidence type="ECO:0000256" key="1">
    <source>
        <dbReference type="SAM" id="Coils"/>
    </source>
</evidence>
<feature type="compositionally biased region" description="Basic and acidic residues" evidence="2">
    <location>
        <begin position="40"/>
        <end position="62"/>
    </location>
</feature>
<dbReference type="AlphaFoldDB" id="A0A381WBJ5"/>
<organism evidence="4">
    <name type="scientific">marine metagenome</name>
    <dbReference type="NCBI Taxonomy" id="408172"/>
    <lineage>
        <taxon>unclassified sequences</taxon>
        <taxon>metagenomes</taxon>
        <taxon>ecological metagenomes</taxon>
    </lineage>
</organism>
<feature type="transmembrane region" description="Helical" evidence="3">
    <location>
        <begin position="69"/>
        <end position="87"/>
    </location>
</feature>
<feature type="region of interest" description="Disordered" evidence="2">
    <location>
        <begin position="151"/>
        <end position="189"/>
    </location>
</feature>
<proteinExistence type="predicted"/>
<evidence type="ECO:0000256" key="3">
    <source>
        <dbReference type="SAM" id="Phobius"/>
    </source>
</evidence>
<name>A0A381WBJ5_9ZZZZ</name>
<keyword evidence="3" id="KW-0812">Transmembrane</keyword>
<feature type="compositionally biased region" description="Polar residues" evidence="2">
    <location>
        <begin position="155"/>
        <end position="166"/>
    </location>
</feature>
<dbReference type="EMBL" id="UINC01011147">
    <property type="protein sequence ID" value="SVA49317.1"/>
    <property type="molecule type" value="Genomic_DNA"/>
</dbReference>
<evidence type="ECO:0000256" key="2">
    <source>
        <dbReference type="SAM" id="MobiDB-lite"/>
    </source>
</evidence>
<sequence>MASTGLTPIMEEDQDKSNIQINAESSSTELNASPQQKDPLAAEKSPEPKKEKDLNKDSSLDKKGPRGKGWLLFLTLIITLGIGFYFYTNKKDEDSKKFFFTSTKTKNTLDSALEKTPLIPIQEIPKKIEVTSSLDTQLNEMPIKSEKEVVEEESFSGTKLNETSGRSSEKEVVDGENSLDIQPKGIPSKLSGEITERTKTTNPFGQTINENKKTINLLREEIKSLKSELKENSSTSQKLGAKNPNTTAGVLEESISKTIALSKTSLSTKTQPLIRKNHPQRSKEVQAYLDFIENAGRNFFEIIKDGWGRLKRLAIELIKKY</sequence>
<feature type="compositionally biased region" description="Polar residues" evidence="2">
    <location>
        <begin position="17"/>
        <end position="36"/>
    </location>
</feature>